<evidence type="ECO:0000313" key="2">
    <source>
        <dbReference type="EMBL" id="MBB3100832.1"/>
    </source>
</evidence>
<dbReference type="EMBL" id="JACHXF010000029">
    <property type="protein sequence ID" value="MBB3100832.1"/>
    <property type="molecule type" value="Genomic_DNA"/>
</dbReference>
<gene>
    <name evidence="2" type="ORF">FHR83_008558</name>
</gene>
<dbReference type="Pfam" id="PF15567">
    <property type="entry name" value="Imm35"/>
    <property type="match status" value="1"/>
</dbReference>
<sequence>MIDRDRAIALVEAQLAEERRAQPHLPELAIVHVEEHEFGWLLVWQSAVYARSRDPRDRLIGQGPYLVDGLDGSIHHIPVTVYCRDEWLQLYRERIRGEPKPDPVLAAARELLRDEGTMAVLRHLRAIAPRLTLSETKAYADALRDGGDPPAELVERTRPVLTGRQPDFQTLTGPCPMEA</sequence>
<proteinExistence type="predicted"/>
<evidence type="ECO:0000313" key="3">
    <source>
        <dbReference type="Proteomes" id="UP000590749"/>
    </source>
</evidence>
<name>A0A7W5AR03_9ACTN</name>
<evidence type="ECO:0000259" key="1">
    <source>
        <dbReference type="Pfam" id="PF15567"/>
    </source>
</evidence>
<dbReference type="AlphaFoldDB" id="A0A7W5AR03"/>
<dbReference type="RefSeq" id="WP_183226869.1">
    <property type="nucleotide sequence ID" value="NZ_BMPW01000030.1"/>
</dbReference>
<accession>A0A7W5AR03</accession>
<comment type="caution">
    <text evidence="2">The sequence shown here is derived from an EMBL/GenBank/DDBJ whole genome shotgun (WGS) entry which is preliminary data.</text>
</comment>
<keyword evidence="3" id="KW-1185">Reference proteome</keyword>
<protein>
    <recommendedName>
        <fullName evidence="1">Immunity protein 35 domain-containing protein</fullName>
    </recommendedName>
</protein>
<reference evidence="2 3" key="1">
    <citation type="submission" date="2020-08" db="EMBL/GenBank/DDBJ databases">
        <title>Genomic Encyclopedia of Type Strains, Phase III (KMG-III): the genomes of soil and plant-associated and newly described type strains.</title>
        <authorList>
            <person name="Whitman W."/>
        </authorList>
    </citation>
    <scope>NUCLEOTIDE SEQUENCE [LARGE SCALE GENOMIC DNA]</scope>
    <source>
        <strain evidence="2 3">CECT 3287</strain>
    </source>
</reference>
<organism evidence="2 3">
    <name type="scientific">Actinoplanes campanulatus</name>
    <dbReference type="NCBI Taxonomy" id="113559"/>
    <lineage>
        <taxon>Bacteria</taxon>
        <taxon>Bacillati</taxon>
        <taxon>Actinomycetota</taxon>
        <taxon>Actinomycetes</taxon>
        <taxon>Micromonosporales</taxon>
        <taxon>Micromonosporaceae</taxon>
        <taxon>Actinoplanes</taxon>
    </lineage>
</organism>
<dbReference type="InterPro" id="IPR029082">
    <property type="entry name" value="Imm35"/>
</dbReference>
<feature type="domain" description="Immunity protein 35" evidence="1">
    <location>
        <begin position="6"/>
        <end position="88"/>
    </location>
</feature>
<dbReference type="Proteomes" id="UP000590749">
    <property type="component" value="Unassembled WGS sequence"/>
</dbReference>